<organism evidence="2 3">
    <name type="scientific">Hallella mizrahii</name>
    <dbReference type="NCBI Taxonomy" id="2606637"/>
    <lineage>
        <taxon>Bacteria</taxon>
        <taxon>Pseudomonadati</taxon>
        <taxon>Bacteroidota</taxon>
        <taxon>Bacteroidia</taxon>
        <taxon>Bacteroidales</taxon>
        <taxon>Prevotellaceae</taxon>
        <taxon>Hallella</taxon>
    </lineage>
</organism>
<reference evidence="2 3" key="1">
    <citation type="submission" date="2019-08" db="EMBL/GenBank/DDBJ databases">
        <title>In-depth cultivation of the pig gut microbiome towards novel bacterial diversity and tailored functional studies.</title>
        <authorList>
            <person name="Wylensek D."/>
            <person name="Hitch T.C.A."/>
            <person name="Clavel T."/>
        </authorList>
    </citation>
    <scope>NUCLEOTIDE SEQUENCE [LARGE SCALE GENOMIC DNA]</scope>
    <source>
        <strain evidence="2 3">LKV-178-WT-2A</strain>
    </source>
</reference>
<dbReference type="Gene3D" id="3.40.50.300">
    <property type="entry name" value="P-loop containing nucleotide triphosphate hydrolases"/>
    <property type="match status" value="1"/>
</dbReference>
<dbReference type="EMBL" id="VUNG01000001">
    <property type="protein sequence ID" value="MST83261.1"/>
    <property type="molecule type" value="Genomic_DNA"/>
</dbReference>
<sequence>MKHQNNVIIVFANQKGGVGKSTLCLLLANYLVYWKKNVCIIDTDLQQSASMQRQIDEQQFGTEPPYAIQSFSIADTATMQQLMENAQEFDGYVLFDAPGNIKDDGLAVMLAYADAIVCPYEYETKSLVSTQTFIGVLEQLRELNPQMKARLFLVPNKVDTRIGTAAEWKAWMEHERVLAQHGTVTPRAGYRIQMRRVNTYDLLDDQKHAVYDTLRFIIQSLRTPNHEQN</sequence>
<name>A0A7K0KBG0_9BACT</name>
<accession>A0A7K0KBG0</accession>
<evidence type="ECO:0000313" key="3">
    <source>
        <dbReference type="Proteomes" id="UP000438914"/>
    </source>
</evidence>
<evidence type="ECO:0000313" key="2">
    <source>
        <dbReference type="EMBL" id="MST83261.1"/>
    </source>
</evidence>
<protein>
    <submittedName>
        <fullName evidence="2">ParA family protein</fullName>
    </submittedName>
</protein>
<feature type="domain" description="CobQ/CobB/MinD/ParA nucleotide binding" evidence="1">
    <location>
        <begin position="9"/>
        <end position="162"/>
    </location>
</feature>
<dbReference type="PANTHER" id="PTHR13696">
    <property type="entry name" value="P-LOOP CONTAINING NUCLEOSIDE TRIPHOSPHATE HYDROLASE"/>
    <property type="match status" value="1"/>
</dbReference>
<evidence type="ECO:0000259" key="1">
    <source>
        <dbReference type="Pfam" id="PF01656"/>
    </source>
</evidence>
<dbReference type="Pfam" id="PF01656">
    <property type="entry name" value="CbiA"/>
    <property type="match status" value="1"/>
</dbReference>
<dbReference type="AlphaFoldDB" id="A0A7K0KBG0"/>
<keyword evidence="3" id="KW-1185">Reference proteome</keyword>
<dbReference type="SUPFAM" id="SSF52540">
    <property type="entry name" value="P-loop containing nucleoside triphosphate hydrolases"/>
    <property type="match status" value="1"/>
</dbReference>
<dbReference type="InterPro" id="IPR050678">
    <property type="entry name" value="DNA_Partitioning_ATPase"/>
</dbReference>
<dbReference type="Proteomes" id="UP000438914">
    <property type="component" value="Unassembled WGS sequence"/>
</dbReference>
<dbReference type="PANTHER" id="PTHR13696:SF52">
    <property type="entry name" value="PARA FAMILY PROTEIN CT_582"/>
    <property type="match status" value="1"/>
</dbReference>
<dbReference type="InterPro" id="IPR002586">
    <property type="entry name" value="CobQ/CobB/MinD/ParA_Nub-bd_dom"/>
</dbReference>
<comment type="caution">
    <text evidence="2">The sequence shown here is derived from an EMBL/GenBank/DDBJ whole genome shotgun (WGS) entry which is preliminary data.</text>
</comment>
<dbReference type="InterPro" id="IPR027417">
    <property type="entry name" value="P-loop_NTPase"/>
</dbReference>
<dbReference type="RefSeq" id="WP_154532685.1">
    <property type="nucleotide sequence ID" value="NZ_VUNG01000001.1"/>
</dbReference>
<gene>
    <name evidence="2" type="ORF">FYJ73_00915</name>
</gene>
<proteinExistence type="predicted"/>
<dbReference type="CDD" id="cd02042">
    <property type="entry name" value="ParAB_family"/>
    <property type="match status" value="1"/>
</dbReference>